<reference evidence="1 2" key="1">
    <citation type="submission" date="2007-01" db="EMBL/GenBank/DDBJ databases">
        <title>Complete sequence of Psychromonas ingrahamii 37.</title>
        <authorList>
            <consortium name="US DOE Joint Genome Institute"/>
            <person name="Copeland A."/>
            <person name="Lucas S."/>
            <person name="Lapidus A."/>
            <person name="Barry K."/>
            <person name="Detter J.C."/>
            <person name="Glavina del Rio T."/>
            <person name="Hammon N."/>
            <person name="Israni S."/>
            <person name="Dalin E."/>
            <person name="Tice H."/>
            <person name="Pitluck S."/>
            <person name="Thompson L.S."/>
            <person name="Brettin T."/>
            <person name="Bruce D."/>
            <person name="Han C."/>
            <person name="Tapia R."/>
            <person name="Schmutz J."/>
            <person name="Larimer F."/>
            <person name="Land M."/>
            <person name="Hauser L."/>
            <person name="Kyrpides N."/>
            <person name="Ivanova N."/>
            <person name="Staley J."/>
            <person name="Richardson P."/>
        </authorList>
    </citation>
    <scope>NUCLEOTIDE SEQUENCE [LARGE SCALE GENOMIC DNA]</scope>
    <source>
        <strain evidence="1 2">37</strain>
    </source>
</reference>
<evidence type="ECO:0000313" key="1">
    <source>
        <dbReference type="EMBL" id="ABM03134.1"/>
    </source>
</evidence>
<dbReference type="Proteomes" id="UP000000639">
    <property type="component" value="Chromosome"/>
</dbReference>
<dbReference type="KEGG" id="pin:Ping_1308"/>
<proteinExistence type="predicted"/>
<evidence type="ECO:0008006" key="3">
    <source>
        <dbReference type="Google" id="ProtNLM"/>
    </source>
</evidence>
<dbReference type="HOGENOM" id="CLU_419104_0_0_6"/>
<dbReference type="RefSeq" id="WP_011769697.1">
    <property type="nucleotide sequence ID" value="NC_008709.1"/>
</dbReference>
<dbReference type="CDD" id="cd07177">
    <property type="entry name" value="terB_like"/>
    <property type="match status" value="1"/>
</dbReference>
<organism evidence="1 2">
    <name type="scientific">Psychromonas ingrahamii (strain DSM 17664 / CCUG 51855 / 37)</name>
    <dbReference type="NCBI Taxonomy" id="357804"/>
    <lineage>
        <taxon>Bacteria</taxon>
        <taxon>Pseudomonadati</taxon>
        <taxon>Pseudomonadota</taxon>
        <taxon>Gammaproteobacteria</taxon>
        <taxon>Alteromonadales</taxon>
        <taxon>Psychromonadaceae</taxon>
        <taxon>Psychromonas</taxon>
    </lineage>
</organism>
<accession>A1SUG9</accession>
<dbReference type="OrthoDB" id="9780873at2"/>
<name>A1SUG9_PSYIN</name>
<dbReference type="InterPro" id="IPR032710">
    <property type="entry name" value="NTF2-like_dom_sf"/>
</dbReference>
<dbReference type="Gene3D" id="1.10.3680.10">
    <property type="entry name" value="TerB-like"/>
    <property type="match status" value="1"/>
</dbReference>
<gene>
    <name evidence="1" type="ordered locus">Ping_1308</name>
</gene>
<dbReference type="InterPro" id="IPR029024">
    <property type="entry name" value="TerB-like"/>
</dbReference>
<sequence length="561" mass="64803">MFPLIFILIIAAVVITGIIEGKKFQNKKIKNTIMRGVQKQALKKQLIQQNKIRHLDKHFSTALITSRVENAFYIIKQAWSEQDISYSRAFISDGISESYQIQFEIQKKQQHRRKIENLIITNSELVGIEADKHFETLHFKITSRADYPIEIKGRNKQTDSWVPLTTKTEYLTYVRLPGVQTRTQPGLMEGNCPNCGSTLKLSQSVRCQACRSLIGSGEYDWILAKITQEAQWRFQNAKRQINGVSDYQVVDPAFNIPLIEDRVSSVFWRMQKAWLIQNSDPLLAVAHPSYIEKFNQLSAAHFFDNVQLGLCEVSKVQFGEDIDKVYLLVKWQGNKISHTEKVSTAIGYYAHHLTMIRKSGVKSDIKKGLHSLHCYRCGAPQTNNYQDCCEYCNSSFNQGEQDWILQDFIPHIEHLVKMKGLEFAFQERAQVKSDRIFDPISLLSSLILVLFADGRVDKQEKHLLDQFVKNRRIPQSVLDKIIVAAENGQLDMLTPDETLDASDWLDKLIEMCLADGQVCVEERKLLLQFGEKFNFLAIDINLRIKRKRHQLYRRSRQTLKS</sequence>
<keyword evidence="2" id="KW-1185">Reference proteome</keyword>
<protein>
    <recommendedName>
        <fullName evidence="3">Tim44-like domain-containing protein</fullName>
    </recommendedName>
</protein>
<dbReference type="SUPFAM" id="SSF158682">
    <property type="entry name" value="TerB-like"/>
    <property type="match status" value="1"/>
</dbReference>
<dbReference type="SUPFAM" id="SSF54427">
    <property type="entry name" value="NTF2-like"/>
    <property type="match status" value="1"/>
</dbReference>
<dbReference type="eggNOG" id="COG4395">
    <property type="taxonomic scope" value="Bacteria"/>
</dbReference>
<dbReference type="EMBL" id="CP000510">
    <property type="protein sequence ID" value="ABM03134.1"/>
    <property type="molecule type" value="Genomic_DNA"/>
</dbReference>
<evidence type="ECO:0000313" key="2">
    <source>
        <dbReference type="Proteomes" id="UP000000639"/>
    </source>
</evidence>
<dbReference type="AlphaFoldDB" id="A1SUG9"/>